<reference evidence="8" key="1">
    <citation type="submission" date="2023-06" db="EMBL/GenBank/DDBJ databases">
        <title>A Treasure from Seagulls: Isolation and Description of Aciduricobacillus qingdaonensis gen. nov., sp. nov., a Rare Obligately Uric Acid-utilizing Member in the Family Bacillaceae.</title>
        <authorList>
            <person name="Liu W."/>
            <person name="Wang B."/>
        </authorList>
    </citation>
    <scope>NUCLEOTIDE SEQUENCE</scope>
    <source>
        <strain evidence="8">44XB</strain>
    </source>
</reference>
<feature type="compositionally biased region" description="Basic and acidic residues" evidence="5">
    <location>
        <begin position="1"/>
        <end position="12"/>
    </location>
</feature>
<gene>
    <name evidence="8" type="ORF">QR721_13650</name>
</gene>
<accession>A0ABY9KUW0</accession>
<evidence type="ECO:0000256" key="3">
    <source>
        <dbReference type="ARBA" id="ARBA00022801"/>
    </source>
</evidence>
<organism evidence="8 9">
    <name type="scientific">Aciduricibacillus chroicocephali</name>
    <dbReference type="NCBI Taxonomy" id="3054939"/>
    <lineage>
        <taxon>Bacteria</taxon>
        <taxon>Bacillati</taxon>
        <taxon>Bacillota</taxon>
        <taxon>Bacilli</taxon>
        <taxon>Bacillales</taxon>
        <taxon>Bacillaceae</taxon>
        <taxon>Aciduricibacillus</taxon>
    </lineage>
</organism>
<evidence type="ECO:0000256" key="4">
    <source>
        <dbReference type="ARBA" id="ARBA00022825"/>
    </source>
</evidence>
<name>A0ABY9KUW0_9BACI</name>
<dbReference type="Gene3D" id="2.40.10.10">
    <property type="entry name" value="Trypsin-like serine proteases"/>
    <property type="match status" value="2"/>
</dbReference>
<dbReference type="InterPro" id="IPR051201">
    <property type="entry name" value="Chloro_Bact_Ser_Proteases"/>
</dbReference>
<dbReference type="PANTHER" id="PTHR43343">
    <property type="entry name" value="PEPTIDASE S12"/>
    <property type="match status" value="1"/>
</dbReference>
<dbReference type="Pfam" id="PF13365">
    <property type="entry name" value="Trypsin_2"/>
    <property type="match status" value="1"/>
</dbReference>
<dbReference type="CDD" id="cd06781">
    <property type="entry name" value="cpPDZ_BsHtra-like"/>
    <property type="match status" value="1"/>
</dbReference>
<dbReference type="InterPro" id="IPR043504">
    <property type="entry name" value="Peptidase_S1_PA_chymotrypsin"/>
</dbReference>
<evidence type="ECO:0000313" key="9">
    <source>
        <dbReference type="Proteomes" id="UP001180087"/>
    </source>
</evidence>
<keyword evidence="6" id="KW-0472">Membrane</keyword>
<sequence>MDYYDENSRHGEPPGYRPGEPRRRKNSWLIPVLLGIIIGILLVTAALPALVRSGIISAPDTATESNGTSGNNGKVTSQKTVQVDVSSQVTKVVEKVSPAVVGVTNLQKSKDFWQQSEKEGEAGTGSGVVYKKDGKNAYIVTNNHVVKDADELEVTLANNKKLSAKLLGTDAFTDLAVLQVDGSKIDKAIELGSSNAVKVGEPAIAIGNPLGPMFAGSVTQGVISGKERTIPEDLNGDGNPDWQSEVLQTDAAINPGNSGGALIDIDGKLIGINSMKINQAAVEGIGFAIPIDTAIPIINQLESTGKVTRPFLGVEAYSIEEVPKTEWKQTLKLPESVTSGIYVWSVEPLSPAGKAGIRRLDVITEFGGKEIKSVVDLRKVLYQEKQVGDKVKMTYYRSGKKHETTVTLGKQSD</sequence>
<dbReference type="SUPFAM" id="SSF50494">
    <property type="entry name" value="Trypsin-like serine proteases"/>
    <property type="match status" value="1"/>
</dbReference>
<evidence type="ECO:0000256" key="1">
    <source>
        <dbReference type="ARBA" id="ARBA00010541"/>
    </source>
</evidence>
<evidence type="ECO:0000259" key="7">
    <source>
        <dbReference type="SMART" id="SM00228"/>
    </source>
</evidence>
<dbReference type="EMBL" id="CP129113">
    <property type="protein sequence ID" value="WLV24666.1"/>
    <property type="molecule type" value="Genomic_DNA"/>
</dbReference>
<keyword evidence="3" id="KW-0378">Hydrolase</keyword>
<keyword evidence="6" id="KW-0812">Transmembrane</keyword>
<proteinExistence type="inferred from homology"/>
<keyword evidence="2" id="KW-0645">Protease</keyword>
<dbReference type="InterPro" id="IPR001478">
    <property type="entry name" value="PDZ"/>
</dbReference>
<dbReference type="SMART" id="SM00228">
    <property type="entry name" value="PDZ"/>
    <property type="match status" value="1"/>
</dbReference>
<dbReference type="PRINTS" id="PR00834">
    <property type="entry name" value="PROTEASES2C"/>
</dbReference>
<dbReference type="PANTHER" id="PTHR43343:SF3">
    <property type="entry name" value="PROTEASE DO-LIKE 8, CHLOROPLASTIC"/>
    <property type="match status" value="1"/>
</dbReference>
<evidence type="ECO:0000256" key="6">
    <source>
        <dbReference type="SAM" id="Phobius"/>
    </source>
</evidence>
<dbReference type="Pfam" id="PF13180">
    <property type="entry name" value="PDZ_2"/>
    <property type="match status" value="1"/>
</dbReference>
<dbReference type="RefSeq" id="WP_348027926.1">
    <property type="nucleotide sequence ID" value="NZ_CP129113.1"/>
</dbReference>
<feature type="domain" description="PDZ" evidence="7">
    <location>
        <begin position="283"/>
        <end position="399"/>
    </location>
</feature>
<dbReference type="InterPro" id="IPR001940">
    <property type="entry name" value="Peptidase_S1C"/>
</dbReference>
<dbReference type="Gene3D" id="2.30.42.10">
    <property type="match status" value="1"/>
</dbReference>
<dbReference type="Proteomes" id="UP001180087">
    <property type="component" value="Chromosome"/>
</dbReference>
<evidence type="ECO:0000256" key="5">
    <source>
        <dbReference type="SAM" id="MobiDB-lite"/>
    </source>
</evidence>
<feature type="transmembrane region" description="Helical" evidence="6">
    <location>
        <begin position="28"/>
        <end position="51"/>
    </location>
</feature>
<protein>
    <submittedName>
        <fullName evidence="8">Trypsin-like peptidase domain-containing protein</fullName>
    </submittedName>
</protein>
<evidence type="ECO:0000256" key="2">
    <source>
        <dbReference type="ARBA" id="ARBA00022670"/>
    </source>
</evidence>
<keyword evidence="6" id="KW-1133">Transmembrane helix</keyword>
<keyword evidence="4" id="KW-0720">Serine protease</keyword>
<dbReference type="InterPro" id="IPR036034">
    <property type="entry name" value="PDZ_sf"/>
</dbReference>
<feature type="region of interest" description="Disordered" evidence="5">
    <location>
        <begin position="1"/>
        <end position="22"/>
    </location>
</feature>
<dbReference type="InterPro" id="IPR009003">
    <property type="entry name" value="Peptidase_S1_PA"/>
</dbReference>
<dbReference type="SUPFAM" id="SSF50156">
    <property type="entry name" value="PDZ domain-like"/>
    <property type="match status" value="1"/>
</dbReference>
<keyword evidence="9" id="KW-1185">Reference proteome</keyword>
<evidence type="ECO:0000313" key="8">
    <source>
        <dbReference type="EMBL" id="WLV24666.1"/>
    </source>
</evidence>
<comment type="similarity">
    <text evidence="1">Belongs to the peptidase S1C family.</text>
</comment>